<organism evidence="1 2">
    <name type="scientific">Trichlorobacter ammonificans</name>
    <dbReference type="NCBI Taxonomy" id="2916410"/>
    <lineage>
        <taxon>Bacteria</taxon>
        <taxon>Pseudomonadati</taxon>
        <taxon>Thermodesulfobacteriota</taxon>
        <taxon>Desulfuromonadia</taxon>
        <taxon>Geobacterales</taxon>
        <taxon>Geobacteraceae</taxon>
        <taxon>Trichlorobacter</taxon>
    </lineage>
</organism>
<reference evidence="1 2" key="1">
    <citation type="submission" date="2022-03" db="EMBL/GenBank/DDBJ databases">
        <authorList>
            <person name="Koch H."/>
        </authorList>
    </citation>
    <scope>NUCLEOTIDE SEQUENCE [LARGE SCALE GENOMIC DNA]</scope>
    <source>
        <strain evidence="1 2">G1</strain>
    </source>
</reference>
<keyword evidence="2" id="KW-1185">Reference proteome</keyword>
<evidence type="ECO:0000313" key="2">
    <source>
        <dbReference type="Proteomes" id="UP001295463"/>
    </source>
</evidence>
<accession>A0ABM9DBD7</accession>
<name>A0ABM9DBD7_9BACT</name>
<dbReference type="EMBL" id="OW150024">
    <property type="protein sequence ID" value="CAH2032551.1"/>
    <property type="molecule type" value="Genomic_DNA"/>
</dbReference>
<gene>
    <name evidence="1" type="ORF">GEAMG1_2715</name>
</gene>
<dbReference type="Proteomes" id="UP001295463">
    <property type="component" value="Chromosome"/>
</dbReference>
<evidence type="ECO:0000313" key="1">
    <source>
        <dbReference type="EMBL" id="CAH2032551.1"/>
    </source>
</evidence>
<protein>
    <submittedName>
        <fullName evidence="1">Uncharacterized protein</fullName>
    </submittedName>
</protein>
<proteinExistence type="predicted"/>
<sequence length="20" mass="2168">MPGHTLRQAEEAAKALLAYP</sequence>